<sequence>MAFSLGKEMICPLCRFLHKEQPFMYSEDEATKPLATTSTQASESQTAAVSPSTSSTATVSSGRNRNRNNSIHLQHNLSNLVQHQQRRRGSTYDLRRGSVSSLPSPTTPTTTGLMTLSGAPQSREERTGLWSLMPFLGSLGSSSSNSTLSHTSYRRLSSSMAPSHYLSTSVWFMLYGLPFSVAILFLAFILGQVETLWSKISCLIGSVICYMVCWAVVVAFLVPTHHAIHLPFPDELSAMGSATAASSMAMVGAATIATAVGATTAAAMEYEFDVVDAFTENVGQSHVLDGSTRPTMNQSQRYNHHQQQQQQQQQSQGQQQQHADDILVSSVSMFSWMTPGICSLSRWLLSSPYAQDLQSRMTDLVEILDDYSESFGGW</sequence>
<feature type="compositionally biased region" description="Low complexity" evidence="1">
    <location>
        <begin position="306"/>
        <end position="321"/>
    </location>
</feature>
<reference evidence="3" key="1">
    <citation type="submission" date="2021-07" db="EMBL/GenBank/DDBJ databases">
        <title>Draft genome of Mortierella alpina, strain LL118, isolated from an aspen leaf litter sample.</title>
        <authorList>
            <person name="Yang S."/>
            <person name="Vinatzer B.A."/>
        </authorList>
    </citation>
    <scope>NUCLEOTIDE SEQUENCE</scope>
    <source>
        <strain evidence="3">LL118</strain>
    </source>
</reference>
<gene>
    <name evidence="3" type="ORF">KVV02_005055</name>
</gene>
<feature type="compositionally biased region" description="Polar residues" evidence="1">
    <location>
        <begin position="292"/>
        <end position="301"/>
    </location>
</feature>
<organism evidence="3 4">
    <name type="scientific">Mortierella alpina</name>
    <name type="common">Oleaginous fungus</name>
    <name type="synonym">Mortierella renispora</name>
    <dbReference type="NCBI Taxonomy" id="64518"/>
    <lineage>
        <taxon>Eukaryota</taxon>
        <taxon>Fungi</taxon>
        <taxon>Fungi incertae sedis</taxon>
        <taxon>Mucoromycota</taxon>
        <taxon>Mortierellomycotina</taxon>
        <taxon>Mortierellomycetes</taxon>
        <taxon>Mortierellales</taxon>
        <taxon>Mortierellaceae</taxon>
        <taxon>Mortierella</taxon>
    </lineage>
</organism>
<feature type="compositionally biased region" description="Low complexity" evidence="1">
    <location>
        <begin position="35"/>
        <end position="69"/>
    </location>
</feature>
<feature type="region of interest" description="Disordered" evidence="1">
    <location>
        <begin position="289"/>
        <end position="322"/>
    </location>
</feature>
<accession>A0A9P8CW58</accession>
<keyword evidence="2" id="KW-0812">Transmembrane</keyword>
<dbReference type="EMBL" id="JAIFTL010000258">
    <property type="protein sequence ID" value="KAG9320781.1"/>
    <property type="molecule type" value="Genomic_DNA"/>
</dbReference>
<feature type="region of interest" description="Disordered" evidence="1">
    <location>
        <begin position="34"/>
        <end position="118"/>
    </location>
</feature>
<feature type="transmembrane region" description="Helical" evidence="2">
    <location>
        <begin position="242"/>
        <end position="262"/>
    </location>
</feature>
<feature type="compositionally biased region" description="Polar residues" evidence="1">
    <location>
        <begin position="70"/>
        <end position="83"/>
    </location>
</feature>
<protein>
    <submittedName>
        <fullName evidence="3">Uncharacterized protein</fullName>
    </submittedName>
</protein>
<proteinExistence type="predicted"/>
<dbReference type="AlphaFoldDB" id="A0A9P8CW58"/>
<name>A0A9P8CW58_MORAP</name>
<feature type="transmembrane region" description="Helical" evidence="2">
    <location>
        <begin position="202"/>
        <end position="222"/>
    </location>
</feature>
<feature type="compositionally biased region" description="Low complexity" evidence="1">
    <location>
        <begin position="97"/>
        <end position="118"/>
    </location>
</feature>
<evidence type="ECO:0000313" key="4">
    <source>
        <dbReference type="Proteomes" id="UP000717515"/>
    </source>
</evidence>
<evidence type="ECO:0000256" key="2">
    <source>
        <dbReference type="SAM" id="Phobius"/>
    </source>
</evidence>
<comment type="caution">
    <text evidence="3">The sequence shown here is derived from an EMBL/GenBank/DDBJ whole genome shotgun (WGS) entry which is preliminary data.</text>
</comment>
<dbReference type="Proteomes" id="UP000717515">
    <property type="component" value="Unassembled WGS sequence"/>
</dbReference>
<keyword evidence="2" id="KW-0472">Membrane</keyword>
<evidence type="ECO:0000256" key="1">
    <source>
        <dbReference type="SAM" id="MobiDB-lite"/>
    </source>
</evidence>
<keyword evidence="2" id="KW-1133">Transmembrane helix</keyword>
<feature type="transmembrane region" description="Helical" evidence="2">
    <location>
        <begin position="170"/>
        <end position="190"/>
    </location>
</feature>
<evidence type="ECO:0000313" key="3">
    <source>
        <dbReference type="EMBL" id="KAG9320781.1"/>
    </source>
</evidence>